<dbReference type="InterPro" id="IPR035903">
    <property type="entry name" value="HesB-like_dom_sf"/>
</dbReference>
<evidence type="ECO:0000259" key="1">
    <source>
        <dbReference type="Pfam" id="PF01521"/>
    </source>
</evidence>
<dbReference type="SUPFAM" id="SSF89360">
    <property type="entry name" value="HesB-like domain"/>
    <property type="match status" value="1"/>
</dbReference>
<evidence type="ECO:0000313" key="3">
    <source>
        <dbReference type="Proteomes" id="UP000006315"/>
    </source>
</evidence>
<dbReference type="Proteomes" id="UP000006315">
    <property type="component" value="Unassembled WGS sequence"/>
</dbReference>
<dbReference type="EMBL" id="AJLR01000033">
    <property type="protein sequence ID" value="EKN68976.1"/>
    <property type="molecule type" value="Genomic_DNA"/>
</dbReference>
<accession>K6E6S7</accession>
<sequence length="91" mass="10699">MLSITDAAKTELQKRLNKSETKKFIRLQLRFSCWVKLKLTLDESIHPNDEEIIIDGLHFIIDKTQLHYFNNNQIDYVPDQTGFMEFVAEAV</sequence>
<proteinExistence type="predicted"/>
<organism evidence="2 3">
    <name type="scientific">Schinkia azotoformans LMG 9581</name>
    <dbReference type="NCBI Taxonomy" id="1131731"/>
    <lineage>
        <taxon>Bacteria</taxon>
        <taxon>Bacillati</taxon>
        <taxon>Bacillota</taxon>
        <taxon>Bacilli</taxon>
        <taxon>Bacillales</taxon>
        <taxon>Bacillaceae</taxon>
        <taxon>Calidifontibacillus/Schinkia group</taxon>
        <taxon>Schinkia</taxon>
    </lineage>
</organism>
<feature type="domain" description="Core" evidence="1">
    <location>
        <begin position="2"/>
        <end position="83"/>
    </location>
</feature>
<dbReference type="PATRIC" id="fig|1131731.3.peg.381"/>
<dbReference type="Pfam" id="PF01521">
    <property type="entry name" value="Fe-S_biosyn"/>
    <property type="match status" value="1"/>
</dbReference>
<comment type="caution">
    <text evidence="2">The sequence shown here is derived from an EMBL/GenBank/DDBJ whole genome shotgun (WGS) entry which is preliminary data.</text>
</comment>
<dbReference type="InterPro" id="IPR000361">
    <property type="entry name" value="ATAP_core_dom"/>
</dbReference>
<gene>
    <name evidence="2" type="ORF">BAZO_01872</name>
</gene>
<keyword evidence="3" id="KW-1185">Reference proteome</keyword>
<name>K6E6S7_SCHAZ</name>
<evidence type="ECO:0000313" key="2">
    <source>
        <dbReference type="EMBL" id="EKN68976.1"/>
    </source>
</evidence>
<dbReference type="Gene3D" id="2.60.300.12">
    <property type="entry name" value="HesB-like domain"/>
    <property type="match status" value="1"/>
</dbReference>
<dbReference type="AlphaFoldDB" id="K6E6S7"/>
<dbReference type="GeneID" id="89469423"/>
<dbReference type="RefSeq" id="WP_003329514.1">
    <property type="nucleotide sequence ID" value="NZ_AJLR01000033.1"/>
</dbReference>
<protein>
    <recommendedName>
        <fullName evidence="1">Core domain-containing protein</fullName>
    </recommendedName>
</protein>
<reference evidence="2 3" key="1">
    <citation type="journal article" date="2012" name="Front. Microbiol.">
        <title>Redundancy and modularity in membrane-associated dissimilatory nitrate reduction in Bacillus.</title>
        <authorList>
            <person name="Heylen K."/>
            <person name="Keltjens J."/>
        </authorList>
    </citation>
    <scope>NUCLEOTIDE SEQUENCE [LARGE SCALE GENOMIC DNA]</scope>
    <source>
        <strain evidence="2 3">LMG 9581</strain>
    </source>
</reference>